<feature type="compositionally biased region" description="Basic and acidic residues" evidence="1">
    <location>
        <begin position="173"/>
        <end position="182"/>
    </location>
</feature>
<dbReference type="AlphaFoldDB" id="A0A6A6HIB5"/>
<name>A0A6A6HIB5_VIRVR</name>
<evidence type="ECO:0000313" key="3">
    <source>
        <dbReference type="Proteomes" id="UP000800092"/>
    </source>
</evidence>
<protein>
    <submittedName>
        <fullName evidence="2">Uncharacterized protein</fullName>
    </submittedName>
</protein>
<gene>
    <name evidence="2" type="ORF">EV356DRAFT_509781</name>
</gene>
<feature type="compositionally biased region" description="Polar residues" evidence="1">
    <location>
        <begin position="148"/>
        <end position="166"/>
    </location>
</feature>
<sequence length="182" mass="20574">MNQRTGNAQCIEVKEDTGTDVSWVSPQLVSYCNFSAFDVVEENHFLDFGGTVFKAEKRVEISFTGRLEKTGNTEFFVAPDFFPFHGLLVGNRFLNSFGHPHNVFLPEPDKTLIMMQKKATEAEHQLGEAGRAEADKKASELEQELLGKTQQQTSSIHSYQREQSQLTSTPSRSETRSSREQH</sequence>
<evidence type="ECO:0000256" key="1">
    <source>
        <dbReference type="SAM" id="MobiDB-lite"/>
    </source>
</evidence>
<accession>A0A6A6HIB5</accession>
<reference evidence="2" key="1">
    <citation type="journal article" date="2020" name="Stud. Mycol.">
        <title>101 Dothideomycetes genomes: a test case for predicting lifestyles and emergence of pathogens.</title>
        <authorList>
            <person name="Haridas S."/>
            <person name="Albert R."/>
            <person name="Binder M."/>
            <person name="Bloem J."/>
            <person name="Labutti K."/>
            <person name="Salamov A."/>
            <person name="Andreopoulos B."/>
            <person name="Baker S."/>
            <person name="Barry K."/>
            <person name="Bills G."/>
            <person name="Bluhm B."/>
            <person name="Cannon C."/>
            <person name="Castanera R."/>
            <person name="Culley D."/>
            <person name="Daum C."/>
            <person name="Ezra D."/>
            <person name="Gonzalez J."/>
            <person name="Henrissat B."/>
            <person name="Kuo A."/>
            <person name="Liang C."/>
            <person name="Lipzen A."/>
            <person name="Lutzoni F."/>
            <person name="Magnuson J."/>
            <person name="Mondo S."/>
            <person name="Nolan M."/>
            <person name="Ohm R."/>
            <person name="Pangilinan J."/>
            <person name="Park H.-J."/>
            <person name="Ramirez L."/>
            <person name="Alfaro M."/>
            <person name="Sun H."/>
            <person name="Tritt A."/>
            <person name="Yoshinaga Y."/>
            <person name="Zwiers L.-H."/>
            <person name="Turgeon B."/>
            <person name="Goodwin S."/>
            <person name="Spatafora J."/>
            <person name="Crous P."/>
            <person name="Grigoriev I."/>
        </authorList>
    </citation>
    <scope>NUCLEOTIDE SEQUENCE</scope>
    <source>
        <strain evidence="2">Tuck. ex Michener</strain>
    </source>
</reference>
<feature type="region of interest" description="Disordered" evidence="1">
    <location>
        <begin position="118"/>
        <end position="182"/>
    </location>
</feature>
<dbReference type="Proteomes" id="UP000800092">
    <property type="component" value="Unassembled WGS sequence"/>
</dbReference>
<proteinExistence type="predicted"/>
<organism evidence="2 3">
    <name type="scientific">Viridothelium virens</name>
    <name type="common">Speckled blister lichen</name>
    <name type="synonym">Trypethelium virens</name>
    <dbReference type="NCBI Taxonomy" id="1048519"/>
    <lineage>
        <taxon>Eukaryota</taxon>
        <taxon>Fungi</taxon>
        <taxon>Dikarya</taxon>
        <taxon>Ascomycota</taxon>
        <taxon>Pezizomycotina</taxon>
        <taxon>Dothideomycetes</taxon>
        <taxon>Dothideomycetes incertae sedis</taxon>
        <taxon>Trypetheliales</taxon>
        <taxon>Trypetheliaceae</taxon>
        <taxon>Viridothelium</taxon>
    </lineage>
</organism>
<keyword evidence="3" id="KW-1185">Reference proteome</keyword>
<feature type="compositionally biased region" description="Basic and acidic residues" evidence="1">
    <location>
        <begin position="118"/>
        <end position="140"/>
    </location>
</feature>
<dbReference type="EMBL" id="ML991778">
    <property type="protein sequence ID" value="KAF2237875.1"/>
    <property type="molecule type" value="Genomic_DNA"/>
</dbReference>
<dbReference type="OrthoDB" id="4770388at2759"/>
<evidence type="ECO:0000313" key="2">
    <source>
        <dbReference type="EMBL" id="KAF2237875.1"/>
    </source>
</evidence>